<comment type="caution">
    <text evidence="4">The sequence shown here is derived from an EMBL/GenBank/DDBJ whole genome shotgun (WGS) entry which is preliminary data.</text>
</comment>
<dbReference type="GO" id="GO:0006357">
    <property type="term" value="P:regulation of transcription by RNA polymerase II"/>
    <property type="evidence" value="ECO:0007669"/>
    <property type="project" value="TreeGrafter"/>
</dbReference>
<dbReference type="PANTHER" id="PTHR30005">
    <property type="entry name" value="EXOPOLYPHOSPHATASE"/>
    <property type="match status" value="1"/>
</dbReference>
<comment type="similarity">
    <text evidence="1">Belongs to the GppA/Ppx family.</text>
</comment>
<dbReference type="Proteomes" id="UP000006190">
    <property type="component" value="Unassembled WGS sequence"/>
</dbReference>
<dbReference type="AlphaFoldDB" id="H3NJ60"/>
<dbReference type="HOGENOM" id="CLU_025908_4_2_9"/>
<dbReference type="Pfam" id="PF21447">
    <property type="entry name" value="Ppx-GppA_III"/>
    <property type="match status" value="1"/>
</dbReference>
<evidence type="ECO:0000313" key="5">
    <source>
        <dbReference type="Proteomes" id="UP000006190"/>
    </source>
</evidence>
<dbReference type="SUPFAM" id="SSF53067">
    <property type="entry name" value="Actin-like ATPase domain"/>
    <property type="match status" value="2"/>
</dbReference>
<sequence length="516" mass="58876">MYAKKIGLIDIGSNTIRLVIYGIDSYYDITEITNLKTPARLSQYLIDQADGQRMLSEQGISLLTETLASFHHAARVHQVDEMIIFATAAIRQSHNQTEILQRVQEETGLTIQILSEEEEASFGQYAISHSMSTRNMVTIDIGGGSCEVTLVEDKQIVHYHSFPFGVVTLKDAFFKGRRHNDPQAMAATRDYIHKQLKTLPWLKKVKYPIVAVGGSARNIAQVHQRLQRYPIAGIHGYHLSRINLETTLTLFAETPFDQMEDIDGLSSDRIDIIIPANLVFLDLYDWVKAPTLSISNQGLREGIIMHYLNQNFNQPIDPELVRARSVAKVCRDFKVNPTVAAIRAKIAIDLYKQICDLGLMDYDYPTQLEIEFAAYLYQCGQFLGQEADSQHTFYLLSNMNLAGFPHKQRVRLALLSSYRNKSLLYQYADPFIHWFSSSEMDQLKKIGGLIKFAEALNDSQTAPINQLKLTGSKQSYLLKVYHHRPVIAEEYRVDKHLKHLKRCLDGPLNIEFIERH</sequence>
<dbReference type="CDD" id="cd24052">
    <property type="entry name" value="ASKHA_NBD_HpPPX-GppA-like"/>
    <property type="match status" value="1"/>
</dbReference>
<dbReference type="Gene3D" id="3.30.420.150">
    <property type="entry name" value="Exopolyphosphatase. Domain 2"/>
    <property type="match status" value="1"/>
</dbReference>
<evidence type="ECO:0000256" key="1">
    <source>
        <dbReference type="ARBA" id="ARBA00007125"/>
    </source>
</evidence>
<dbReference type="RefSeq" id="WP_006309019.1">
    <property type="nucleotide sequence ID" value="NZ_JH601133.1"/>
</dbReference>
<feature type="domain" description="Ppx/GppA phosphatase C-terminal" evidence="3">
    <location>
        <begin position="321"/>
        <end position="479"/>
    </location>
</feature>
<dbReference type="eggNOG" id="COG0248">
    <property type="taxonomic scope" value="Bacteria"/>
</dbReference>
<dbReference type="STRING" id="883113.HMPREF9708_00899"/>
<dbReference type="Gene3D" id="1.10.3210.10">
    <property type="entry name" value="Hypothetical protein af1432"/>
    <property type="match status" value="1"/>
</dbReference>
<proteinExistence type="inferred from homology"/>
<dbReference type="EMBL" id="AGEG01000010">
    <property type="protein sequence ID" value="EHR37141.1"/>
    <property type="molecule type" value="Genomic_DNA"/>
</dbReference>
<dbReference type="InterPro" id="IPR050273">
    <property type="entry name" value="GppA/Ppx_hydrolase"/>
</dbReference>
<evidence type="ECO:0000313" key="4">
    <source>
        <dbReference type="EMBL" id="EHR37141.1"/>
    </source>
</evidence>
<evidence type="ECO:0000259" key="2">
    <source>
        <dbReference type="Pfam" id="PF02541"/>
    </source>
</evidence>
<dbReference type="Pfam" id="PF02541">
    <property type="entry name" value="Ppx-GppA"/>
    <property type="match status" value="1"/>
</dbReference>
<dbReference type="InterPro" id="IPR048950">
    <property type="entry name" value="Ppx_GppA_C"/>
</dbReference>
<evidence type="ECO:0000259" key="3">
    <source>
        <dbReference type="Pfam" id="PF21447"/>
    </source>
</evidence>
<dbReference type="InterPro" id="IPR043129">
    <property type="entry name" value="ATPase_NBD"/>
</dbReference>
<gene>
    <name evidence="4" type="ORF">HMPREF9708_00899</name>
</gene>
<dbReference type="Gene3D" id="3.30.420.40">
    <property type="match status" value="1"/>
</dbReference>
<dbReference type="PATRIC" id="fig|883113.3.peg.894"/>
<dbReference type="SUPFAM" id="SSF109604">
    <property type="entry name" value="HD-domain/PDEase-like"/>
    <property type="match status" value="1"/>
</dbReference>
<protein>
    <submittedName>
        <fullName evidence="4">Exopolyphosphatase</fullName>
    </submittedName>
</protein>
<dbReference type="OrthoDB" id="9807195at2"/>
<dbReference type="PANTHER" id="PTHR30005:SF0">
    <property type="entry name" value="RETROGRADE REGULATION PROTEIN 2"/>
    <property type="match status" value="1"/>
</dbReference>
<organism evidence="4 5">
    <name type="scientific">Facklamia languida CCUG 37842</name>
    <dbReference type="NCBI Taxonomy" id="883113"/>
    <lineage>
        <taxon>Bacteria</taxon>
        <taxon>Bacillati</taxon>
        <taxon>Bacillota</taxon>
        <taxon>Bacilli</taxon>
        <taxon>Lactobacillales</taxon>
        <taxon>Aerococcaceae</taxon>
        <taxon>Facklamia</taxon>
    </lineage>
</organism>
<accession>H3NJ60</accession>
<keyword evidence="5" id="KW-1185">Reference proteome</keyword>
<reference evidence="4 5" key="1">
    <citation type="submission" date="2012-01" db="EMBL/GenBank/DDBJ databases">
        <title>The Genome Sequence of Facklamia languida CCUG 37842.</title>
        <authorList>
            <consortium name="The Broad Institute Genome Sequencing Platform"/>
            <person name="Earl A."/>
            <person name="Ward D."/>
            <person name="Feldgarden M."/>
            <person name="Gevers D."/>
            <person name="Huys G."/>
            <person name="Young S.K."/>
            <person name="Zeng Q."/>
            <person name="Gargeya S."/>
            <person name="Fitzgerald M."/>
            <person name="Haas B."/>
            <person name="Abouelleil A."/>
            <person name="Alvarado L."/>
            <person name="Arachchi H.M."/>
            <person name="Berlin A."/>
            <person name="Chapman S.B."/>
            <person name="Gearin G."/>
            <person name="Goldberg J."/>
            <person name="Griggs A."/>
            <person name="Gujja S."/>
            <person name="Hansen M."/>
            <person name="Heiman D."/>
            <person name="Howarth C."/>
            <person name="Larimer J."/>
            <person name="Lui A."/>
            <person name="MacDonald P.J.P."/>
            <person name="McCowen C."/>
            <person name="Montmayeur A."/>
            <person name="Murphy C."/>
            <person name="Neiman D."/>
            <person name="Pearson M."/>
            <person name="Priest M."/>
            <person name="Roberts A."/>
            <person name="Saif S."/>
            <person name="Shea T."/>
            <person name="Sisk P."/>
            <person name="Stolte C."/>
            <person name="Sykes S."/>
            <person name="Wortman J."/>
            <person name="Nusbaum C."/>
            <person name="Birren B."/>
        </authorList>
    </citation>
    <scope>NUCLEOTIDE SEQUENCE [LARGE SCALE GENOMIC DNA]</scope>
    <source>
        <strain evidence="4 5">CCUG 37842</strain>
    </source>
</reference>
<name>H3NJ60_9LACT</name>
<feature type="domain" description="Ppx/GppA phosphatase N-terminal" evidence="2">
    <location>
        <begin position="20"/>
        <end position="309"/>
    </location>
</feature>
<dbReference type="InterPro" id="IPR003695">
    <property type="entry name" value="Ppx_GppA_N"/>
</dbReference>